<evidence type="ECO:0000313" key="1">
    <source>
        <dbReference type="EMBL" id="MFB9445822.1"/>
    </source>
</evidence>
<protein>
    <recommendedName>
        <fullName evidence="3">PrcB C-terminal domain-containing protein</fullName>
    </recommendedName>
</protein>
<dbReference type="Proteomes" id="UP001589608">
    <property type="component" value="Unassembled WGS sequence"/>
</dbReference>
<accession>A0ABV5MAD2</accession>
<name>A0ABV5MAD2_9ACTN</name>
<comment type="caution">
    <text evidence="1">The sequence shown here is derived from an EMBL/GenBank/DDBJ whole genome shotgun (WGS) entry which is preliminary data.</text>
</comment>
<proteinExistence type="predicted"/>
<dbReference type="RefSeq" id="WP_246655462.1">
    <property type="nucleotide sequence ID" value="NZ_CP061913.1"/>
</dbReference>
<evidence type="ECO:0008006" key="3">
    <source>
        <dbReference type="Google" id="ProtNLM"/>
    </source>
</evidence>
<reference evidence="1 2" key="1">
    <citation type="submission" date="2024-09" db="EMBL/GenBank/DDBJ databases">
        <authorList>
            <person name="Sun Q."/>
            <person name="Mori K."/>
        </authorList>
    </citation>
    <scope>NUCLEOTIDE SEQUENCE [LARGE SCALE GENOMIC DNA]</scope>
    <source>
        <strain evidence="1 2">JCM 3307</strain>
    </source>
</reference>
<sequence>MHNLDRTRQRCVVALGFVQGGRRGLEQFVRGQSLVGKVGVVVTAVRGGDLPGEIRIVVQGIPHHYLAYAVEPLPAGAEVLVIHFRGTRQVDVEPWPPIAADHTTTG</sequence>
<dbReference type="EMBL" id="JBHMCA010000043">
    <property type="protein sequence ID" value="MFB9445822.1"/>
    <property type="molecule type" value="Genomic_DNA"/>
</dbReference>
<keyword evidence="2" id="KW-1185">Reference proteome</keyword>
<dbReference type="Gene3D" id="2.40.50.140">
    <property type="entry name" value="Nucleic acid-binding proteins"/>
    <property type="match status" value="1"/>
</dbReference>
<organism evidence="1 2">
    <name type="scientific">Dactylosporangium vinaceum</name>
    <dbReference type="NCBI Taxonomy" id="53362"/>
    <lineage>
        <taxon>Bacteria</taxon>
        <taxon>Bacillati</taxon>
        <taxon>Actinomycetota</taxon>
        <taxon>Actinomycetes</taxon>
        <taxon>Micromonosporales</taxon>
        <taxon>Micromonosporaceae</taxon>
        <taxon>Dactylosporangium</taxon>
    </lineage>
</organism>
<evidence type="ECO:0000313" key="2">
    <source>
        <dbReference type="Proteomes" id="UP001589608"/>
    </source>
</evidence>
<gene>
    <name evidence="1" type="ORF">ACFFTR_22305</name>
</gene>
<dbReference type="InterPro" id="IPR012340">
    <property type="entry name" value="NA-bd_OB-fold"/>
</dbReference>